<gene>
    <name evidence="2" type="ORF">CYMTET_18947</name>
</gene>
<evidence type="ECO:0000313" key="3">
    <source>
        <dbReference type="Proteomes" id="UP001190700"/>
    </source>
</evidence>
<sequence>MGTLAISRETDCKARHVAFARLVSVSKEANTFNHGVVLINLICLALFFGLHRYRYLRSYTGGWHRLSWQVVLFAFQPFPFQLELPVLAPGSLECVMIACAIYTVVQCSYDAPMGYPPPPSHLGLYRALKFVILVWPCAIALLHSPQEHPSAIIIGVQRSAALCSAVHYSRAPHCSVACVHCTVVGCSEVNVAMECCISVPWTTEVLALPMRWRMPVTSVLFTVIVDFCIAFINRQVSKQHLEEANSLLTGPS</sequence>
<dbReference type="AlphaFoldDB" id="A0AAE0G747"/>
<keyword evidence="3" id="KW-1185">Reference proteome</keyword>
<dbReference type="EMBL" id="LGRX02008800">
    <property type="protein sequence ID" value="KAK3272773.1"/>
    <property type="molecule type" value="Genomic_DNA"/>
</dbReference>
<protein>
    <submittedName>
        <fullName evidence="2">Uncharacterized protein</fullName>
    </submittedName>
</protein>
<keyword evidence="1" id="KW-1133">Transmembrane helix</keyword>
<comment type="caution">
    <text evidence="2">The sequence shown here is derived from an EMBL/GenBank/DDBJ whole genome shotgun (WGS) entry which is preliminary data.</text>
</comment>
<proteinExistence type="predicted"/>
<evidence type="ECO:0000256" key="1">
    <source>
        <dbReference type="SAM" id="Phobius"/>
    </source>
</evidence>
<dbReference type="Proteomes" id="UP001190700">
    <property type="component" value="Unassembled WGS sequence"/>
</dbReference>
<feature type="transmembrane region" description="Helical" evidence="1">
    <location>
        <begin position="32"/>
        <end position="50"/>
    </location>
</feature>
<name>A0AAE0G747_9CHLO</name>
<evidence type="ECO:0000313" key="2">
    <source>
        <dbReference type="EMBL" id="KAK3272773.1"/>
    </source>
</evidence>
<keyword evidence="1" id="KW-0812">Transmembrane</keyword>
<accession>A0AAE0G747</accession>
<organism evidence="2 3">
    <name type="scientific">Cymbomonas tetramitiformis</name>
    <dbReference type="NCBI Taxonomy" id="36881"/>
    <lineage>
        <taxon>Eukaryota</taxon>
        <taxon>Viridiplantae</taxon>
        <taxon>Chlorophyta</taxon>
        <taxon>Pyramimonadophyceae</taxon>
        <taxon>Pyramimonadales</taxon>
        <taxon>Pyramimonadaceae</taxon>
        <taxon>Cymbomonas</taxon>
    </lineage>
</organism>
<reference evidence="2 3" key="1">
    <citation type="journal article" date="2015" name="Genome Biol. Evol.">
        <title>Comparative Genomics of a Bacterivorous Green Alga Reveals Evolutionary Causalities and Consequences of Phago-Mixotrophic Mode of Nutrition.</title>
        <authorList>
            <person name="Burns J.A."/>
            <person name="Paasch A."/>
            <person name="Narechania A."/>
            <person name="Kim E."/>
        </authorList>
    </citation>
    <scope>NUCLEOTIDE SEQUENCE [LARGE SCALE GENOMIC DNA]</scope>
    <source>
        <strain evidence="2 3">PLY_AMNH</strain>
    </source>
</reference>
<keyword evidence="1" id="KW-0472">Membrane</keyword>